<keyword evidence="6 11" id="KW-1133">Transmembrane helix</keyword>
<evidence type="ECO:0000256" key="7">
    <source>
        <dbReference type="ARBA" id="ARBA00023136"/>
    </source>
</evidence>
<proteinExistence type="inferred from homology"/>
<gene>
    <name evidence="13" type="ORF">SAMN05660976_00645</name>
</gene>
<dbReference type="EC" id="7.1.1.9" evidence="3"/>
<feature type="domain" description="Heme-copper oxidase subunit III family profile" evidence="12">
    <location>
        <begin position="29"/>
        <end position="206"/>
    </location>
</feature>
<dbReference type="GO" id="GO:0005886">
    <property type="term" value="C:plasma membrane"/>
    <property type="evidence" value="ECO:0007669"/>
    <property type="project" value="UniProtKB-SubCell"/>
</dbReference>
<dbReference type="InterPro" id="IPR000298">
    <property type="entry name" value="Cyt_c_oxidase-like_su3"/>
</dbReference>
<dbReference type="InterPro" id="IPR013833">
    <property type="entry name" value="Cyt_c_oxidase_su3_a-hlx"/>
</dbReference>
<dbReference type="GO" id="GO:0019646">
    <property type="term" value="P:aerobic electron transport chain"/>
    <property type="evidence" value="ECO:0007669"/>
    <property type="project" value="InterPro"/>
</dbReference>
<evidence type="ECO:0000256" key="1">
    <source>
        <dbReference type="ARBA" id="ARBA00004651"/>
    </source>
</evidence>
<keyword evidence="14" id="KW-1185">Reference proteome</keyword>
<keyword evidence="7 11" id="KW-0472">Membrane</keyword>
<dbReference type="SUPFAM" id="SSF81452">
    <property type="entry name" value="Cytochrome c oxidase subunit III-like"/>
    <property type="match status" value="1"/>
</dbReference>
<comment type="similarity">
    <text evidence="2 10">Belongs to the cytochrome c oxidase subunit 3 family.</text>
</comment>
<feature type="transmembrane region" description="Helical" evidence="11">
    <location>
        <begin position="141"/>
        <end position="168"/>
    </location>
</feature>
<evidence type="ECO:0000256" key="9">
    <source>
        <dbReference type="ARBA" id="ARBA00031625"/>
    </source>
</evidence>
<dbReference type="CDD" id="cd00386">
    <property type="entry name" value="Heme_Cu_Oxidase_III_like"/>
    <property type="match status" value="1"/>
</dbReference>
<dbReference type="Gene3D" id="1.20.120.80">
    <property type="entry name" value="Cytochrome c oxidase, subunit III, four-helix bundle"/>
    <property type="match status" value="1"/>
</dbReference>
<evidence type="ECO:0000256" key="2">
    <source>
        <dbReference type="ARBA" id="ARBA00010581"/>
    </source>
</evidence>
<dbReference type="EMBL" id="FOBF01000002">
    <property type="protein sequence ID" value="SEK55863.1"/>
    <property type="molecule type" value="Genomic_DNA"/>
</dbReference>
<protein>
    <recommendedName>
        <fullName evidence="3">cytochrome-c oxidase</fullName>
        <ecNumber evidence="3">7.1.1.9</ecNumber>
    </recommendedName>
    <alternativeName>
        <fullName evidence="8">Cytochrome aa3 subunit 3</fullName>
    </alternativeName>
    <alternativeName>
        <fullName evidence="9">Cytochrome c oxidase polypeptide III</fullName>
    </alternativeName>
</protein>
<feature type="transmembrane region" description="Helical" evidence="11">
    <location>
        <begin position="102"/>
        <end position="121"/>
    </location>
</feature>
<evidence type="ECO:0000259" key="12">
    <source>
        <dbReference type="PROSITE" id="PS50253"/>
    </source>
</evidence>
<keyword evidence="5 10" id="KW-0812">Transmembrane</keyword>
<organism evidence="13 14">
    <name type="scientific">Nonomuraea pusilla</name>
    <dbReference type="NCBI Taxonomy" id="46177"/>
    <lineage>
        <taxon>Bacteria</taxon>
        <taxon>Bacillati</taxon>
        <taxon>Actinomycetota</taxon>
        <taxon>Actinomycetes</taxon>
        <taxon>Streptosporangiales</taxon>
        <taxon>Streptosporangiaceae</taxon>
        <taxon>Nonomuraea</taxon>
    </lineage>
</organism>
<accession>A0A1H7HZU3</accession>
<dbReference type="AlphaFoldDB" id="A0A1H7HZU3"/>
<evidence type="ECO:0000256" key="3">
    <source>
        <dbReference type="ARBA" id="ARBA00012949"/>
    </source>
</evidence>
<dbReference type="PANTHER" id="PTHR11403:SF2">
    <property type="entry name" value="CYTOCHROME BO(3) UBIQUINOL OXIDASE SUBUNIT 3"/>
    <property type="match status" value="1"/>
</dbReference>
<feature type="transmembrane region" description="Helical" evidence="11">
    <location>
        <begin position="27"/>
        <end position="50"/>
    </location>
</feature>
<dbReference type="InterPro" id="IPR035973">
    <property type="entry name" value="Cyt_c_oxidase_su3-like_sf"/>
</dbReference>
<comment type="subcellular location">
    <subcellularLocation>
        <location evidence="1 10">Cell membrane</location>
        <topology evidence="1 10">Multi-pass membrane protein</topology>
    </subcellularLocation>
</comment>
<name>A0A1H7HZU3_9ACTN</name>
<dbReference type="GO" id="GO:0004129">
    <property type="term" value="F:cytochrome-c oxidase activity"/>
    <property type="evidence" value="ECO:0007669"/>
    <property type="project" value="UniProtKB-EC"/>
</dbReference>
<dbReference type="InterPro" id="IPR024791">
    <property type="entry name" value="Cyt_c/ubiquinol_Oxase_su3"/>
</dbReference>
<dbReference type="Proteomes" id="UP000198953">
    <property type="component" value="Unassembled WGS sequence"/>
</dbReference>
<reference evidence="13 14" key="1">
    <citation type="submission" date="2016-10" db="EMBL/GenBank/DDBJ databases">
        <authorList>
            <person name="de Groot N.N."/>
        </authorList>
    </citation>
    <scope>NUCLEOTIDE SEQUENCE [LARGE SCALE GENOMIC DNA]</scope>
    <source>
        <strain evidence="13 14">DSM 43357</strain>
    </source>
</reference>
<evidence type="ECO:0000313" key="14">
    <source>
        <dbReference type="Proteomes" id="UP000198953"/>
    </source>
</evidence>
<evidence type="ECO:0000313" key="13">
    <source>
        <dbReference type="EMBL" id="SEK55863.1"/>
    </source>
</evidence>
<dbReference type="OrthoDB" id="9810850at2"/>
<evidence type="ECO:0000256" key="4">
    <source>
        <dbReference type="ARBA" id="ARBA00022475"/>
    </source>
</evidence>
<evidence type="ECO:0000256" key="8">
    <source>
        <dbReference type="ARBA" id="ARBA00031400"/>
    </source>
</evidence>
<feature type="transmembrane region" description="Helical" evidence="11">
    <location>
        <begin position="180"/>
        <end position="203"/>
    </location>
</feature>
<evidence type="ECO:0000256" key="6">
    <source>
        <dbReference type="ARBA" id="ARBA00022989"/>
    </source>
</evidence>
<evidence type="ECO:0000256" key="5">
    <source>
        <dbReference type="ARBA" id="ARBA00022692"/>
    </source>
</evidence>
<dbReference type="PANTHER" id="PTHR11403">
    <property type="entry name" value="CYTOCHROME C OXIDASE SUBUNIT III"/>
    <property type="match status" value="1"/>
</dbReference>
<dbReference type="PROSITE" id="PS50253">
    <property type="entry name" value="COX3"/>
    <property type="match status" value="1"/>
</dbReference>
<sequence>MTSAGRTIGAATTPQALASPAFGHTPAWWGMVLFVATEATIFACLLASYFYIRFTTAGVWPPDGIDKPELAKPLIMTAVLLSSSGPMLWADWAVRKGHQGRFRLALALTLLLGAAFLVLQGTEYHTKLEQYTWTRDAYASLFYVITGFHGTHVAVGLAMLAFTVAGAFRGKFTRRRHERVRLVGFYWHFIDAVWLAILFTVYLSPHL</sequence>
<dbReference type="Pfam" id="PF00510">
    <property type="entry name" value="COX3"/>
    <property type="match status" value="1"/>
</dbReference>
<evidence type="ECO:0000256" key="11">
    <source>
        <dbReference type="SAM" id="Phobius"/>
    </source>
</evidence>
<dbReference type="RefSeq" id="WP_091098142.1">
    <property type="nucleotide sequence ID" value="NZ_FOBF01000002.1"/>
</dbReference>
<dbReference type="STRING" id="46177.SAMN05660976_00645"/>
<evidence type="ECO:0000256" key="10">
    <source>
        <dbReference type="RuleBase" id="RU003376"/>
    </source>
</evidence>
<keyword evidence="4" id="KW-1003">Cell membrane</keyword>